<keyword evidence="1" id="KW-1133">Transmembrane helix</keyword>
<reference evidence="3 4" key="1">
    <citation type="submission" date="2019-06" db="EMBL/GenBank/DDBJ databases">
        <title>Sorghum-associated microbial communities from plants grown in Nebraska, USA.</title>
        <authorList>
            <person name="Schachtman D."/>
        </authorList>
    </citation>
    <scope>NUCLEOTIDE SEQUENCE [LARGE SCALE GENOMIC DNA]</scope>
    <source>
        <strain evidence="3 4">1209</strain>
    </source>
</reference>
<name>A0A561PWX6_9BACT</name>
<sequence length="132" mass="15317">MQRTIKVKWPLNPQETILYKVNAVYIKNSWNAKQGALYLTNERIVFEAKPMLMFLLFGVIGWLLTRNKKAIEFSLSDITDFQRTKHGFNKKVASFSVIDGANYRFGIGGKWETFDLTYQKAMLDVQPLFSVK</sequence>
<dbReference type="Pfam" id="PF02893">
    <property type="entry name" value="GRAM"/>
    <property type="match status" value="1"/>
</dbReference>
<protein>
    <submittedName>
        <fullName evidence="3">GRAM domain-containing protein</fullName>
    </submittedName>
</protein>
<keyword evidence="4" id="KW-1185">Reference proteome</keyword>
<comment type="caution">
    <text evidence="3">The sequence shown here is derived from an EMBL/GenBank/DDBJ whole genome shotgun (WGS) entry which is preliminary data.</text>
</comment>
<dbReference type="EMBL" id="VIWO01000002">
    <property type="protein sequence ID" value="TWF42597.1"/>
    <property type="molecule type" value="Genomic_DNA"/>
</dbReference>
<gene>
    <name evidence="3" type="ORF">FHW36_102358</name>
</gene>
<feature type="transmembrane region" description="Helical" evidence="1">
    <location>
        <begin position="48"/>
        <end position="65"/>
    </location>
</feature>
<dbReference type="RefSeq" id="WP_145666399.1">
    <property type="nucleotide sequence ID" value="NZ_VIWO01000002.1"/>
</dbReference>
<organism evidence="3 4">
    <name type="scientific">Chitinophaga polysaccharea</name>
    <dbReference type="NCBI Taxonomy" id="1293035"/>
    <lineage>
        <taxon>Bacteria</taxon>
        <taxon>Pseudomonadati</taxon>
        <taxon>Bacteroidota</taxon>
        <taxon>Chitinophagia</taxon>
        <taxon>Chitinophagales</taxon>
        <taxon>Chitinophagaceae</taxon>
        <taxon>Chitinophaga</taxon>
    </lineage>
</organism>
<evidence type="ECO:0000259" key="2">
    <source>
        <dbReference type="Pfam" id="PF02893"/>
    </source>
</evidence>
<evidence type="ECO:0000256" key="1">
    <source>
        <dbReference type="SAM" id="Phobius"/>
    </source>
</evidence>
<evidence type="ECO:0000313" key="4">
    <source>
        <dbReference type="Proteomes" id="UP000320811"/>
    </source>
</evidence>
<dbReference type="Proteomes" id="UP000320811">
    <property type="component" value="Unassembled WGS sequence"/>
</dbReference>
<keyword evidence="1" id="KW-0812">Transmembrane</keyword>
<dbReference type="OrthoDB" id="668463at2"/>
<keyword evidence="1" id="KW-0472">Membrane</keyword>
<proteinExistence type="predicted"/>
<dbReference type="AlphaFoldDB" id="A0A561PWX6"/>
<evidence type="ECO:0000313" key="3">
    <source>
        <dbReference type="EMBL" id="TWF42597.1"/>
    </source>
</evidence>
<dbReference type="InterPro" id="IPR004182">
    <property type="entry name" value="GRAM"/>
</dbReference>
<accession>A0A561PWX6</accession>
<feature type="domain" description="GRAM" evidence="2">
    <location>
        <begin position="7"/>
        <end position="87"/>
    </location>
</feature>